<organism evidence="3 4">
    <name type="scientific">Thiothrix lacustris</name>
    <dbReference type="NCBI Taxonomy" id="525917"/>
    <lineage>
        <taxon>Bacteria</taxon>
        <taxon>Pseudomonadati</taxon>
        <taxon>Pseudomonadota</taxon>
        <taxon>Gammaproteobacteria</taxon>
        <taxon>Thiotrichales</taxon>
        <taxon>Thiotrichaceae</taxon>
        <taxon>Thiothrix</taxon>
    </lineage>
</organism>
<accession>A0A1Y1QY09</accession>
<dbReference type="SUPFAM" id="SSF49354">
    <property type="entry name" value="PapD-like"/>
    <property type="match status" value="1"/>
</dbReference>
<evidence type="ECO:0000256" key="1">
    <source>
        <dbReference type="SAM" id="SignalP"/>
    </source>
</evidence>
<dbReference type="GO" id="GO:0030288">
    <property type="term" value="C:outer membrane-bounded periplasmic space"/>
    <property type="evidence" value="ECO:0007669"/>
    <property type="project" value="InterPro"/>
</dbReference>
<dbReference type="InterPro" id="IPR050643">
    <property type="entry name" value="Periplasmic_pilus_chap"/>
</dbReference>
<dbReference type="PANTHER" id="PTHR30251:SF4">
    <property type="entry name" value="SLR1668 PROTEIN"/>
    <property type="match status" value="1"/>
</dbReference>
<dbReference type="Gene3D" id="2.60.40.10">
    <property type="entry name" value="Immunoglobulins"/>
    <property type="match status" value="1"/>
</dbReference>
<feature type="domain" description="Pili assembly chaperone N-terminal" evidence="2">
    <location>
        <begin position="42"/>
        <end position="148"/>
    </location>
</feature>
<dbReference type="InterPro" id="IPR016147">
    <property type="entry name" value="Pili_assmbl_chaperone_N"/>
</dbReference>
<dbReference type="AlphaFoldDB" id="A0A1Y1QY09"/>
<dbReference type="Proteomes" id="UP000192491">
    <property type="component" value="Unassembled WGS sequence"/>
</dbReference>
<dbReference type="Pfam" id="PF00345">
    <property type="entry name" value="PapD_N"/>
    <property type="match status" value="1"/>
</dbReference>
<dbReference type="EMBL" id="MTEJ01000004">
    <property type="protein sequence ID" value="OQX16476.1"/>
    <property type="molecule type" value="Genomic_DNA"/>
</dbReference>
<comment type="caution">
    <text evidence="3">The sequence shown here is derived from an EMBL/GenBank/DDBJ whole genome shotgun (WGS) entry which is preliminary data.</text>
</comment>
<protein>
    <recommendedName>
        <fullName evidence="2">Pili assembly chaperone N-terminal domain-containing protein</fullName>
    </recommendedName>
</protein>
<dbReference type="InterPro" id="IPR013783">
    <property type="entry name" value="Ig-like_fold"/>
</dbReference>
<dbReference type="PANTHER" id="PTHR30251">
    <property type="entry name" value="PILUS ASSEMBLY CHAPERONE"/>
    <property type="match status" value="1"/>
</dbReference>
<feature type="signal peptide" evidence="1">
    <location>
        <begin position="1"/>
        <end position="26"/>
    </location>
</feature>
<feature type="chain" id="PRO_5012010893" description="Pili assembly chaperone N-terminal domain-containing protein" evidence="1">
    <location>
        <begin position="27"/>
        <end position="272"/>
    </location>
</feature>
<gene>
    <name evidence="3" type="ORF">BWK73_03500</name>
</gene>
<evidence type="ECO:0000313" key="4">
    <source>
        <dbReference type="Proteomes" id="UP000192491"/>
    </source>
</evidence>
<reference evidence="3 4" key="1">
    <citation type="submission" date="2017-01" db="EMBL/GenBank/DDBJ databases">
        <title>Novel large sulfur bacteria in the metagenomes of groundwater-fed chemosynthetic microbial mats in the Lake Huron basin.</title>
        <authorList>
            <person name="Sharrar A.M."/>
            <person name="Flood B.E."/>
            <person name="Bailey J.V."/>
            <person name="Jones D.S."/>
            <person name="Biddanda B."/>
            <person name="Ruberg S.A."/>
            <person name="Marcus D.N."/>
            <person name="Dick G.J."/>
        </authorList>
    </citation>
    <scope>NUCLEOTIDE SEQUENCE [LARGE SCALE GENOMIC DNA]</scope>
    <source>
        <strain evidence="3">A8</strain>
    </source>
</reference>
<proteinExistence type="predicted"/>
<dbReference type="GO" id="GO:0071555">
    <property type="term" value="P:cell wall organization"/>
    <property type="evidence" value="ECO:0007669"/>
    <property type="project" value="InterPro"/>
</dbReference>
<evidence type="ECO:0000313" key="3">
    <source>
        <dbReference type="EMBL" id="OQX16476.1"/>
    </source>
</evidence>
<dbReference type="InterPro" id="IPR008962">
    <property type="entry name" value="PapD-like_sf"/>
</dbReference>
<keyword evidence="1" id="KW-0732">Signal</keyword>
<name>A0A1Y1QY09_9GAMM</name>
<sequence length="272" mass="29080">MQTARTFSLPLFAALGFATLAPAAHAFQLSPVVAALEPTGPKAEQVYLLTNSSQKPAAIQFDVTTRQQRSDGSETRQAANNHFSVQPSQVVIPAGGTQKVKVKWQGGNVSREQAYRFIAKQVPVKLEQGGDISINVVMTMEGALYVKPGTGNSAPAASKGDDYTPTREEIAATEAAANQTSTTPAMLQVQDIRKQGQYLVISVHNPAQEHIILNATRLQLKAGIKTLNLSGAQLGNLQGQNLLGGATRHFQMPLPAGFDERVQWQGQLAAGR</sequence>
<evidence type="ECO:0000259" key="2">
    <source>
        <dbReference type="Pfam" id="PF00345"/>
    </source>
</evidence>